<geneLocation type="plasmid" evidence="4">
    <name>pRHBSTW-00177_6</name>
</geneLocation>
<dbReference type="AlphaFoldDB" id="A0A4D3VLL5"/>
<proteinExistence type="predicted"/>
<evidence type="ECO:0000313" key="4">
    <source>
        <dbReference type="EMBL" id="QLZ00174.1"/>
    </source>
</evidence>
<keyword evidence="1" id="KW-0175">Coiled coil</keyword>
<reference evidence="3 6" key="1">
    <citation type="submission" date="2018-08" db="EMBL/GenBank/DDBJ databases">
        <authorList>
            <consortium name="PulseNet: The National Subtyping Network for Foodborne Disease Surveillance"/>
            <person name="Tarr C.L."/>
            <person name="Trees E."/>
            <person name="Katz L.S."/>
            <person name="Carleton-Romer H.A."/>
            <person name="Stroika S."/>
            <person name="Kucerova Z."/>
            <person name="Roache K.F."/>
            <person name="Sabol A.L."/>
            <person name="Besser J."/>
            <person name="Gerner-Smidt P."/>
        </authorList>
    </citation>
    <scope>NUCLEOTIDE SEQUENCE [LARGE SCALE GENOMIC DNA]</scope>
    <source>
        <strain evidence="3 6">PNUSAE004760</strain>
    </source>
</reference>
<evidence type="ECO:0000259" key="2">
    <source>
        <dbReference type="PROSITE" id="PS50943"/>
    </source>
</evidence>
<feature type="coiled-coil region" evidence="1">
    <location>
        <begin position="294"/>
        <end position="321"/>
    </location>
</feature>
<evidence type="ECO:0000313" key="6">
    <source>
        <dbReference type="Proteomes" id="UP000528199"/>
    </source>
</evidence>
<accession>A0A4D3VLL5</accession>
<evidence type="ECO:0000256" key="1">
    <source>
        <dbReference type="SAM" id="Coils"/>
    </source>
</evidence>
<dbReference type="InterPro" id="IPR010985">
    <property type="entry name" value="Ribbon_hlx_hlx"/>
</dbReference>
<feature type="domain" description="HTH cro/C1-type" evidence="2">
    <location>
        <begin position="105"/>
        <end position="134"/>
    </location>
</feature>
<dbReference type="Proteomes" id="UP000528199">
    <property type="component" value="Unassembled WGS sequence"/>
</dbReference>
<evidence type="ECO:0000313" key="3">
    <source>
        <dbReference type="EMBL" id="EFH0045641.1"/>
    </source>
</evidence>
<organism evidence="3 6">
    <name type="scientific">Escherichia coli</name>
    <dbReference type="NCBI Taxonomy" id="562"/>
    <lineage>
        <taxon>Bacteria</taxon>
        <taxon>Pseudomonadati</taxon>
        <taxon>Pseudomonadota</taxon>
        <taxon>Gammaproteobacteria</taxon>
        <taxon>Enterobacterales</taxon>
        <taxon>Enterobacteriaceae</taxon>
        <taxon>Escherichia</taxon>
    </lineage>
</organism>
<dbReference type="CDD" id="cd00093">
    <property type="entry name" value="HTH_XRE"/>
    <property type="match status" value="1"/>
</dbReference>
<sequence>MKPHILPKWCVMKKFQVRNFPDDAYFALEQLANENQRSVEGEARYALLKWIAPPEQVYSGEELYRQEVSGRLNTVLRKTNQFRNYKPLVPSNVAVELGIEDLGLVANWFSGDVLPSFTELQRLSKLFGCRADWLIHGEGDVYEWNSGVRMHGTGRAAVKHLLRPDSDGNKVTDIRLLREDSDIGALLILREFENTRYVDAFWTNLHVSEVIGAGGESDLADFFVTLRALYKSFVKLDVNVKGYLMPRSAYKQIREEEQAYPLMLLKDYRVNESMWWEDIWDKSQRGKFNYWKGDEALIRRIEDAIKRNKRLLDEIEAIKNSEPLDHDD</sequence>
<keyword evidence="4" id="KW-0614">Plasmid</keyword>
<gene>
    <name evidence="3" type="ORF">BKL28_004511</name>
    <name evidence="4" type="ORF">HV109_26875</name>
</gene>
<dbReference type="InterPro" id="IPR001387">
    <property type="entry name" value="Cro/C1-type_HTH"/>
</dbReference>
<dbReference type="Proteomes" id="UP000512182">
    <property type="component" value="Plasmid pRHBSTW-00177_6"/>
</dbReference>
<evidence type="ECO:0000313" key="5">
    <source>
        <dbReference type="Proteomes" id="UP000512182"/>
    </source>
</evidence>
<name>A0A4D3VLL5_ECOLX</name>
<dbReference type="PROSITE" id="PS50943">
    <property type="entry name" value="HTH_CROC1"/>
    <property type="match status" value="1"/>
</dbReference>
<dbReference type="EMBL" id="CP056799">
    <property type="protein sequence ID" value="QLZ00174.1"/>
    <property type="molecule type" value="Genomic_DNA"/>
</dbReference>
<protein>
    <recommendedName>
        <fullName evidence="2">HTH cro/C1-type domain-containing protein</fullName>
    </recommendedName>
</protein>
<reference evidence="4 5" key="2">
    <citation type="submission" date="2020-06" db="EMBL/GenBank/DDBJ databases">
        <title>REHAB project genomes.</title>
        <authorList>
            <person name="Shaw L.P."/>
        </authorList>
    </citation>
    <scope>NUCLEOTIDE SEQUENCE [LARGE SCALE GENOMIC DNA]</scope>
    <source>
        <strain evidence="4 5">RHBSTW-00177</strain>
        <plasmid evidence="5">prhbstw-00177_6</plasmid>
        <plasmid evidence="4">pRHBSTW-00177_6</plasmid>
    </source>
</reference>
<geneLocation type="plasmid" evidence="5">
    <name>prhbstw-00177_6</name>
</geneLocation>
<dbReference type="GO" id="GO:0006355">
    <property type="term" value="P:regulation of DNA-templated transcription"/>
    <property type="evidence" value="ECO:0007669"/>
    <property type="project" value="InterPro"/>
</dbReference>
<dbReference type="EMBL" id="AASUOH010000046">
    <property type="protein sequence ID" value="EFH0045641.1"/>
    <property type="molecule type" value="Genomic_DNA"/>
</dbReference>
<dbReference type="SUPFAM" id="SSF47598">
    <property type="entry name" value="Ribbon-helix-helix"/>
    <property type="match status" value="1"/>
</dbReference>